<feature type="region of interest" description="Disordered" evidence="10">
    <location>
        <begin position="77"/>
        <end position="106"/>
    </location>
</feature>
<keyword evidence="1 9" id="KW-0479">Metal-binding</keyword>
<feature type="domain" description="Dof-type" evidence="11">
    <location>
        <begin position="32"/>
        <end position="86"/>
    </location>
</feature>
<dbReference type="GO" id="GO:0003700">
    <property type="term" value="F:DNA-binding transcription factor activity"/>
    <property type="evidence" value="ECO:0007669"/>
    <property type="project" value="UniProtKB-UniRule"/>
</dbReference>
<evidence type="ECO:0000256" key="7">
    <source>
        <dbReference type="ARBA" id="ARBA00023242"/>
    </source>
</evidence>
<evidence type="ECO:0000313" key="12">
    <source>
        <dbReference type="EMBL" id="KAJ8439060.1"/>
    </source>
</evidence>
<evidence type="ECO:0000256" key="1">
    <source>
        <dbReference type="ARBA" id="ARBA00022723"/>
    </source>
</evidence>
<evidence type="ECO:0000256" key="9">
    <source>
        <dbReference type="RuleBase" id="RU369094"/>
    </source>
</evidence>
<dbReference type="OrthoDB" id="1927254at2759"/>
<evidence type="ECO:0000259" key="11">
    <source>
        <dbReference type="PROSITE" id="PS50884"/>
    </source>
</evidence>
<dbReference type="GO" id="GO:0003677">
    <property type="term" value="F:DNA binding"/>
    <property type="evidence" value="ECO:0007669"/>
    <property type="project" value="UniProtKB-UniRule"/>
</dbReference>
<gene>
    <name evidence="12" type="ORF">Cgig2_018454</name>
</gene>
<dbReference type="InterPro" id="IPR045174">
    <property type="entry name" value="Dof"/>
</dbReference>
<evidence type="ECO:0000256" key="6">
    <source>
        <dbReference type="ARBA" id="ARBA00023163"/>
    </source>
</evidence>
<comment type="function">
    <text evidence="9">Transcription factor that binds specifically to a 5'-AA[AG]G-3' consensus core sequence.</text>
</comment>
<dbReference type="Proteomes" id="UP001153076">
    <property type="component" value="Unassembled WGS sequence"/>
</dbReference>
<keyword evidence="3 9" id="KW-0862">Zinc</keyword>
<keyword evidence="2 8" id="KW-0863">Zinc-finger</keyword>
<dbReference type="Pfam" id="PF02701">
    <property type="entry name" value="Zn_ribbon_Dof"/>
    <property type="match status" value="1"/>
</dbReference>
<dbReference type="AlphaFoldDB" id="A0A9Q1K9Y5"/>
<dbReference type="GO" id="GO:0005634">
    <property type="term" value="C:nucleus"/>
    <property type="evidence" value="ECO:0007669"/>
    <property type="project" value="UniProtKB-SubCell"/>
</dbReference>
<keyword evidence="13" id="KW-1185">Reference proteome</keyword>
<dbReference type="PANTHER" id="PTHR31992">
    <property type="entry name" value="DOF ZINC FINGER PROTEIN DOF1.4-RELATED"/>
    <property type="match status" value="1"/>
</dbReference>
<keyword evidence="7 8" id="KW-0539">Nucleus</keyword>
<feature type="region of interest" description="Disordered" evidence="10">
    <location>
        <begin position="141"/>
        <end position="167"/>
    </location>
</feature>
<keyword evidence="6 9" id="KW-0804">Transcription</keyword>
<sequence>MATSSEQLLHCPAPRPMTVVDRRWRVTNEPAPNCPRCASPNTKFCYYNNYSLSQPRYFCKGCRRYWTKGGSLRNVPVGGGCRKSRRSRSSRSSFSSSSAGLGPRCSSDPSLNACSESSLESGGPNIDMAAVFAKFLNNDQSNNNVSEEMNKPTNTPSEASHDSLSSSSYRFENGIETQNLSDDVLDQEFQMTEGLAPSDSKQLHEEEPVRGFISPDLASFDHIIEDRYWSDESDFSTLTWQPVAELEDFDSPLLHVDQFKGSTNLLSSDNWSYFNTTGFELDMGAISLISK</sequence>
<evidence type="ECO:0000256" key="4">
    <source>
        <dbReference type="ARBA" id="ARBA00023015"/>
    </source>
</evidence>
<proteinExistence type="predicted"/>
<dbReference type="InterPro" id="IPR003851">
    <property type="entry name" value="Znf_Dof"/>
</dbReference>
<accession>A0A9Q1K9Y5</accession>
<dbReference type="PANTHER" id="PTHR31992:SF316">
    <property type="entry name" value="DOF ZINC FINGER PROTEIN DOF1.2"/>
    <property type="match status" value="1"/>
</dbReference>
<comment type="caution">
    <text evidence="12">The sequence shown here is derived from an EMBL/GenBank/DDBJ whole genome shotgun (WGS) entry which is preliminary data.</text>
</comment>
<evidence type="ECO:0000256" key="2">
    <source>
        <dbReference type="ARBA" id="ARBA00022771"/>
    </source>
</evidence>
<name>A0A9Q1K9Y5_9CARY</name>
<evidence type="ECO:0000256" key="8">
    <source>
        <dbReference type="PROSITE-ProRule" id="PRU00071"/>
    </source>
</evidence>
<evidence type="ECO:0000313" key="13">
    <source>
        <dbReference type="Proteomes" id="UP001153076"/>
    </source>
</evidence>
<dbReference type="PROSITE" id="PS01361">
    <property type="entry name" value="ZF_DOF_1"/>
    <property type="match status" value="1"/>
</dbReference>
<reference evidence="12" key="1">
    <citation type="submission" date="2022-04" db="EMBL/GenBank/DDBJ databases">
        <title>Carnegiea gigantea Genome sequencing and assembly v2.</title>
        <authorList>
            <person name="Copetti D."/>
            <person name="Sanderson M.J."/>
            <person name="Burquez A."/>
            <person name="Wojciechowski M.F."/>
        </authorList>
    </citation>
    <scope>NUCLEOTIDE SEQUENCE</scope>
    <source>
        <strain evidence="12">SGP5-SGP5p</strain>
        <tissue evidence="12">Aerial part</tissue>
    </source>
</reference>
<organism evidence="12 13">
    <name type="scientific">Carnegiea gigantea</name>
    <dbReference type="NCBI Taxonomy" id="171969"/>
    <lineage>
        <taxon>Eukaryota</taxon>
        <taxon>Viridiplantae</taxon>
        <taxon>Streptophyta</taxon>
        <taxon>Embryophyta</taxon>
        <taxon>Tracheophyta</taxon>
        <taxon>Spermatophyta</taxon>
        <taxon>Magnoliopsida</taxon>
        <taxon>eudicotyledons</taxon>
        <taxon>Gunneridae</taxon>
        <taxon>Pentapetalae</taxon>
        <taxon>Caryophyllales</taxon>
        <taxon>Cactineae</taxon>
        <taxon>Cactaceae</taxon>
        <taxon>Cactoideae</taxon>
        <taxon>Echinocereeae</taxon>
        <taxon>Carnegiea</taxon>
    </lineage>
</organism>
<evidence type="ECO:0000256" key="3">
    <source>
        <dbReference type="ARBA" id="ARBA00022833"/>
    </source>
</evidence>
<comment type="subcellular location">
    <subcellularLocation>
        <location evidence="8 9">Nucleus</location>
    </subcellularLocation>
</comment>
<dbReference type="PROSITE" id="PS50884">
    <property type="entry name" value="ZF_DOF_2"/>
    <property type="match status" value="1"/>
</dbReference>
<evidence type="ECO:0000256" key="5">
    <source>
        <dbReference type="ARBA" id="ARBA00023125"/>
    </source>
</evidence>
<keyword evidence="4 9" id="KW-0805">Transcription regulation</keyword>
<keyword evidence="5 8" id="KW-0238">DNA-binding</keyword>
<dbReference type="GO" id="GO:0008270">
    <property type="term" value="F:zinc ion binding"/>
    <property type="evidence" value="ECO:0007669"/>
    <property type="project" value="UniProtKB-KW"/>
</dbReference>
<dbReference type="EMBL" id="JAKOGI010000231">
    <property type="protein sequence ID" value="KAJ8439060.1"/>
    <property type="molecule type" value="Genomic_DNA"/>
</dbReference>
<evidence type="ECO:0000256" key="10">
    <source>
        <dbReference type="SAM" id="MobiDB-lite"/>
    </source>
</evidence>
<feature type="compositionally biased region" description="Polar residues" evidence="10">
    <location>
        <begin position="141"/>
        <end position="156"/>
    </location>
</feature>
<protein>
    <recommendedName>
        <fullName evidence="9">Dof zinc finger protein</fullName>
    </recommendedName>
</protein>